<keyword evidence="1" id="KW-0863">Zinc-finger</keyword>
<dbReference type="GO" id="GO:0008270">
    <property type="term" value="F:zinc ion binding"/>
    <property type="evidence" value="ECO:0007669"/>
    <property type="project" value="UniProtKB-KW"/>
</dbReference>
<dbReference type="Pfam" id="PF01585">
    <property type="entry name" value="G-patch"/>
    <property type="match status" value="1"/>
</dbReference>
<evidence type="ECO:0000313" key="6">
    <source>
        <dbReference type="Proteomes" id="UP000077202"/>
    </source>
</evidence>
<keyword evidence="1" id="KW-0479">Metal-binding</keyword>
<feature type="compositionally biased region" description="Low complexity" evidence="2">
    <location>
        <begin position="265"/>
        <end position="295"/>
    </location>
</feature>
<organism evidence="5 6">
    <name type="scientific">Marchantia polymorpha subsp. ruderalis</name>
    <dbReference type="NCBI Taxonomy" id="1480154"/>
    <lineage>
        <taxon>Eukaryota</taxon>
        <taxon>Viridiplantae</taxon>
        <taxon>Streptophyta</taxon>
        <taxon>Embryophyta</taxon>
        <taxon>Marchantiophyta</taxon>
        <taxon>Marchantiopsida</taxon>
        <taxon>Marchantiidae</taxon>
        <taxon>Marchantiales</taxon>
        <taxon>Marchantiaceae</taxon>
        <taxon>Marchantia</taxon>
    </lineage>
</organism>
<dbReference type="Proteomes" id="UP000077202">
    <property type="component" value="Unassembled WGS sequence"/>
</dbReference>
<dbReference type="SMART" id="SM00443">
    <property type="entry name" value="G_patch"/>
    <property type="match status" value="1"/>
</dbReference>
<feature type="compositionally biased region" description="Basic and acidic residues" evidence="2">
    <location>
        <begin position="237"/>
        <end position="261"/>
    </location>
</feature>
<name>A0A176VPK1_MARPO</name>
<dbReference type="AlphaFoldDB" id="A0A176VPK1"/>
<keyword evidence="1" id="KW-0862">Zinc</keyword>
<dbReference type="PROSITE" id="PS50157">
    <property type="entry name" value="ZINC_FINGER_C2H2_2"/>
    <property type="match status" value="1"/>
</dbReference>
<evidence type="ECO:0000256" key="2">
    <source>
        <dbReference type="SAM" id="MobiDB-lite"/>
    </source>
</evidence>
<gene>
    <name evidence="5" type="ORF">AXG93_731s1100</name>
</gene>
<sequence>MDLGRRQGDYAQYAQEKRQREREQVLGSHVCLSVTLVCLVCNCFFVDRSLSLTDVFGHVYVEKRGKAYEDSLAEDMGQDFFLPISHRPSENLRMDNMEQASVDTQLSSSNVGFKLLQKMGWKGKGLGKDEQGITEPIKAGTRDPKLGLGKQEQDEFYTAEENVHRKKLEVELETTEELAKKREVEAEREQKIQTEVKEIRKVFYCELCNKQYKLAVEFETHLSSYDHNHKKRFKEMKELQASRSRDERQKREQLREEKEMAKFSQLAEAQRQQQQVSQNKATATPISSAPAPGASQDQRTTLKFGFGSKVATTKMSFGSTAKKSKVMARHSTFQDDSD</sequence>
<evidence type="ECO:0000256" key="1">
    <source>
        <dbReference type="PROSITE-ProRule" id="PRU00042"/>
    </source>
</evidence>
<keyword evidence="6" id="KW-1185">Reference proteome</keyword>
<accession>A0A176VPK1</accession>
<dbReference type="EMBL" id="LVLJ01003151">
    <property type="protein sequence ID" value="OAE22567.1"/>
    <property type="molecule type" value="Genomic_DNA"/>
</dbReference>
<dbReference type="InterPro" id="IPR036236">
    <property type="entry name" value="Znf_C2H2_sf"/>
</dbReference>
<evidence type="ECO:0000313" key="5">
    <source>
        <dbReference type="EMBL" id="OAE22567.1"/>
    </source>
</evidence>
<dbReference type="PROSITE" id="PS50174">
    <property type="entry name" value="G_PATCH"/>
    <property type="match status" value="1"/>
</dbReference>
<dbReference type="SUPFAM" id="SSF57667">
    <property type="entry name" value="beta-beta-alpha zinc fingers"/>
    <property type="match status" value="1"/>
</dbReference>
<feature type="domain" description="G-patch" evidence="4">
    <location>
        <begin position="108"/>
        <end position="153"/>
    </location>
</feature>
<dbReference type="GO" id="GO:0003676">
    <property type="term" value="F:nucleic acid binding"/>
    <property type="evidence" value="ECO:0007669"/>
    <property type="project" value="InterPro"/>
</dbReference>
<dbReference type="InterPro" id="IPR000467">
    <property type="entry name" value="G_patch_dom"/>
</dbReference>
<dbReference type="InterPro" id="IPR013087">
    <property type="entry name" value="Znf_C2H2_type"/>
</dbReference>
<evidence type="ECO:0000259" key="3">
    <source>
        <dbReference type="PROSITE" id="PS50157"/>
    </source>
</evidence>
<feature type="region of interest" description="Disordered" evidence="2">
    <location>
        <begin position="237"/>
        <end position="300"/>
    </location>
</feature>
<feature type="region of interest" description="Disordered" evidence="2">
    <location>
        <begin position="315"/>
        <end position="338"/>
    </location>
</feature>
<dbReference type="PANTHER" id="PTHR47251">
    <property type="entry name" value="FINGER DOMAIN PROTEIN, PUTATIVE (AFU_ORTHOLOGUE AFUA_3G04180)-RELATED"/>
    <property type="match status" value="1"/>
</dbReference>
<feature type="domain" description="C2H2-type" evidence="3">
    <location>
        <begin position="203"/>
        <end position="232"/>
    </location>
</feature>
<protein>
    <recommendedName>
        <fullName evidence="7">G-patch domain-containing protein</fullName>
    </recommendedName>
</protein>
<dbReference type="PROSITE" id="PS00028">
    <property type="entry name" value="ZINC_FINGER_C2H2_1"/>
    <property type="match status" value="1"/>
</dbReference>
<reference evidence="5" key="1">
    <citation type="submission" date="2016-03" db="EMBL/GenBank/DDBJ databases">
        <title>Mechanisms controlling the formation of the plant cell surface in tip-growing cells are functionally conserved among land plants.</title>
        <authorList>
            <person name="Honkanen S."/>
            <person name="Jones V.A."/>
            <person name="Morieri G."/>
            <person name="Champion C."/>
            <person name="Hetherington A.J."/>
            <person name="Kelly S."/>
            <person name="Saint-Marcoux D."/>
            <person name="Proust H."/>
            <person name="Prescott H."/>
            <person name="Dolan L."/>
        </authorList>
    </citation>
    <scope>NUCLEOTIDE SEQUENCE [LARGE SCALE GENOMIC DNA]</scope>
    <source>
        <tissue evidence="5">Whole gametophyte</tissue>
    </source>
</reference>
<evidence type="ECO:0000259" key="4">
    <source>
        <dbReference type="PROSITE" id="PS50174"/>
    </source>
</evidence>
<dbReference type="PANTHER" id="PTHR47251:SF1">
    <property type="entry name" value="FINGER DOMAIN PROTEIN, PUTATIVE (AFU_ORTHOLOGUE AFUA_3G04180)-RELATED"/>
    <property type="match status" value="1"/>
</dbReference>
<proteinExistence type="predicted"/>
<evidence type="ECO:0008006" key="7">
    <source>
        <dbReference type="Google" id="ProtNLM"/>
    </source>
</evidence>
<comment type="caution">
    <text evidence="5">The sequence shown here is derived from an EMBL/GenBank/DDBJ whole genome shotgun (WGS) entry which is preliminary data.</text>
</comment>